<keyword evidence="2" id="KW-1185">Reference proteome</keyword>
<name>A0A1I6GX15_9EURY</name>
<organism evidence="1 2">
    <name type="scientific">Halogeometricum limi</name>
    <dbReference type="NCBI Taxonomy" id="555875"/>
    <lineage>
        <taxon>Archaea</taxon>
        <taxon>Methanobacteriati</taxon>
        <taxon>Methanobacteriota</taxon>
        <taxon>Stenosarchaea group</taxon>
        <taxon>Halobacteria</taxon>
        <taxon>Halobacteriales</taxon>
        <taxon>Haloferacaceae</taxon>
        <taxon>Halogeometricum</taxon>
    </lineage>
</organism>
<gene>
    <name evidence="1" type="ORF">SAMN04488124_1655</name>
</gene>
<evidence type="ECO:0000313" key="1">
    <source>
        <dbReference type="EMBL" id="SFR46803.1"/>
    </source>
</evidence>
<dbReference type="EMBL" id="FOYS01000002">
    <property type="protein sequence ID" value="SFR46803.1"/>
    <property type="molecule type" value="Genomic_DNA"/>
</dbReference>
<dbReference type="Proteomes" id="UP000243250">
    <property type="component" value="Unassembled WGS sequence"/>
</dbReference>
<proteinExistence type="predicted"/>
<dbReference type="NCBIfam" id="TIGR03172">
    <property type="entry name" value="selenium cofactor biosynthesis protein YqeC"/>
    <property type="match status" value="1"/>
</dbReference>
<accession>A0A1I6GX15</accession>
<reference evidence="2" key="1">
    <citation type="submission" date="2016-10" db="EMBL/GenBank/DDBJ databases">
        <authorList>
            <person name="Varghese N."/>
            <person name="Submissions S."/>
        </authorList>
    </citation>
    <scope>NUCLEOTIDE SEQUENCE [LARGE SCALE GENOMIC DNA]</scope>
    <source>
        <strain evidence="2">CGMCC 1.8711</strain>
    </source>
</reference>
<dbReference type="InterPro" id="IPR017587">
    <property type="entry name" value="YqeC"/>
</dbReference>
<sequence length="261" mass="27884">MVFKRPERVVSCVNETPTLPDALGLDADAVLAAVGAGGKKTTLYRLAREVSDAVVTATVRIPIFDDEVERVVVTDDPVAAARETEPRPLGLVPEREREDRYLGYDRAVVDELAAAGVTPLFVKADGARNRLFKAPAEEEPQIPDAATVVTPLASVRAVGEPLSEAAVHRPERVAALSGLEPDAEIRPEDVAAVLAHESGGLKGVPESASVVPILNMADTPDLEETAREIARGVLDRTTRVSRVLVTRLNRPDAVVAVVDRD</sequence>
<protein>
    <submittedName>
        <fullName evidence="1">Probable selenium-dependent hydroxylase accessory protein YqeC</fullName>
    </submittedName>
</protein>
<dbReference type="STRING" id="555875.SAMN04488124_1655"/>
<dbReference type="Pfam" id="PF19842">
    <property type="entry name" value="YqeC"/>
    <property type="match status" value="1"/>
</dbReference>
<dbReference type="AlphaFoldDB" id="A0A1I6GX15"/>
<evidence type="ECO:0000313" key="2">
    <source>
        <dbReference type="Proteomes" id="UP000243250"/>
    </source>
</evidence>